<evidence type="ECO:0000256" key="6">
    <source>
        <dbReference type="ARBA" id="ARBA00023180"/>
    </source>
</evidence>
<organism evidence="11 12">
    <name type="scientific">Adineta ricciae</name>
    <name type="common">Rotifer</name>
    <dbReference type="NCBI Taxonomy" id="249248"/>
    <lineage>
        <taxon>Eukaryota</taxon>
        <taxon>Metazoa</taxon>
        <taxon>Spiralia</taxon>
        <taxon>Gnathifera</taxon>
        <taxon>Rotifera</taxon>
        <taxon>Eurotatoria</taxon>
        <taxon>Bdelloidea</taxon>
        <taxon>Adinetida</taxon>
        <taxon>Adinetidae</taxon>
        <taxon>Adineta</taxon>
    </lineage>
</organism>
<reference evidence="11" key="1">
    <citation type="submission" date="2021-02" db="EMBL/GenBank/DDBJ databases">
        <authorList>
            <person name="Nowell W R."/>
        </authorList>
    </citation>
    <scope>NUCLEOTIDE SEQUENCE</scope>
</reference>
<protein>
    <submittedName>
        <fullName evidence="11">Uncharacterized protein</fullName>
    </submittedName>
</protein>
<keyword evidence="12" id="KW-1185">Reference proteome</keyword>
<comment type="subcellular location">
    <subcellularLocation>
        <location evidence="1">Membrane</location>
        <topology evidence="1">Multi-pass membrane protein</topology>
    </subcellularLocation>
</comment>
<keyword evidence="4 8" id="KW-1133">Transmembrane helix</keyword>
<dbReference type="PRINTS" id="PR01433">
    <property type="entry name" value="POLYCYSTIN2"/>
</dbReference>
<dbReference type="InterPro" id="IPR046791">
    <property type="entry name" value="Polycystin_dom"/>
</dbReference>
<feature type="disulfide bond" evidence="7">
    <location>
        <begin position="186"/>
        <end position="195"/>
    </location>
</feature>
<evidence type="ECO:0000256" key="2">
    <source>
        <dbReference type="ARBA" id="ARBA00007200"/>
    </source>
</evidence>
<dbReference type="EMBL" id="CAJNOR010009345">
    <property type="protein sequence ID" value="CAF1643684.1"/>
    <property type="molecule type" value="Genomic_DNA"/>
</dbReference>
<dbReference type="GO" id="GO:0005262">
    <property type="term" value="F:calcium channel activity"/>
    <property type="evidence" value="ECO:0007669"/>
    <property type="project" value="TreeGrafter"/>
</dbReference>
<evidence type="ECO:0000256" key="1">
    <source>
        <dbReference type="ARBA" id="ARBA00004141"/>
    </source>
</evidence>
<dbReference type="InterPro" id="IPR013122">
    <property type="entry name" value="PKD1_2_channel"/>
</dbReference>
<accession>A0A816EAV8</accession>
<evidence type="ECO:0000256" key="7">
    <source>
        <dbReference type="PIRSR" id="PIRSR603915-2"/>
    </source>
</evidence>
<dbReference type="Pfam" id="PF08016">
    <property type="entry name" value="PKD_channel"/>
    <property type="match status" value="1"/>
</dbReference>
<dbReference type="Proteomes" id="UP000663828">
    <property type="component" value="Unassembled WGS sequence"/>
</dbReference>
<comment type="caution">
    <text evidence="11">The sequence shown here is derived from an EMBL/GenBank/DDBJ whole genome shotgun (WGS) entry which is preliminary data.</text>
</comment>
<sequence>MAVFFACFCSNSSSDKEANEFIDENQIDLEDDEDHLHSPKDYSLVDCQSLKRVNRLTESELIYARDNRLKELEMWSILRQFSRHIVFAILIFLVTYSNHQQNSFFQVNHLRKYLLHPGEVDHDFTQISTINHFWDWLTNTFVIDSRVQSWYNGDKPLYLNGFLNDKTNRLIGLITIRQLRVQSTLCDNQRIVSLCENDYNYFNEEKRSFSPGWTNETNGEIFLSSIINAFHYSTSDQLDGSIFSGEYATYGGGGYVYQFRGSLAEIQTNLSLLHQLQWINQHTRAVFIQFTLYNPNVQLLISVILLVEFLSTSGAFPSVDFQPINFYALRSNLQLVCVILYTLFLIYLMIIEIQLIVRLKSKYLKKFWSWIQLSIIGCSWTSVVIYVCRSREVSRLSKFFSETNGFVYINLQFAAHLNEILTILFGYCCFCSIIKFLDLLRVNQYVGLFVETIKSCRKDLLSFLSMFSIIYMAFLSLFYLLFISKISSCSSLISTAEMLFEMTTLLYDLTEITQDGSSLIQFCFTLFIFIVVFVCLSMFLSIIIQSFQNCQQNQHSTDETIFSFMIKRFFRYIGLNKPSQSEIQQDKDRRMRSLYISHIDTLRYKVDQLVSAINKVYMDQKCELSKLDKAGV</sequence>
<keyword evidence="3 8" id="KW-0812">Transmembrane</keyword>
<dbReference type="AlphaFoldDB" id="A0A816EAV8"/>
<comment type="similarity">
    <text evidence="2">Belongs to the polycystin family.</text>
</comment>
<proteinExistence type="inferred from homology"/>
<feature type="transmembrane region" description="Helical" evidence="8">
    <location>
        <begin position="367"/>
        <end position="388"/>
    </location>
</feature>
<feature type="domain" description="Polycystin cation channel PKD1/PKD2" evidence="9">
    <location>
        <begin position="330"/>
        <end position="548"/>
    </location>
</feature>
<keyword evidence="6" id="KW-0325">Glycoprotein</keyword>
<dbReference type="GO" id="GO:0016020">
    <property type="term" value="C:membrane"/>
    <property type="evidence" value="ECO:0007669"/>
    <property type="project" value="UniProtKB-SubCell"/>
</dbReference>
<evidence type="ECO:0000256" key="3">
    <source>
        <dbReference type="ARBA" id="ARBA00022692"/>
    </source>
</evidence>
<evidence type="ECO:0000313" key="12">
    <source>
        <dbReference type="Proteomes" id="UP000663828"/>
    </source>
</evidence>
<feature type="transmembrane region" description="Helical" evidence="8">
    <location>
        <begin position="460"/>
        <end position="482"/>
    </location>
</feature>
<feature type="transmembrane region" description="Helical" evidence="8">
    <location>
        <begin position="519"/>
        <end position="544"/>
    </location>
</feature>
<name>A0A816EAV8_ADIRI</name>
<gene>
    <name evidence="11" type="ORF">XAT740_LOCUS53760</name>
</gene>
<evidence type="ECO:0000259" key="9">
    <source>
        <dbReference type="Pfam" id="PF08016"/>
    </source>
</evidence>
<dbReference type="Pfam" id="PF20519">
    <property type="entry name" value="Polycystin_dom"/>
    <property type="match status" value="1"/>
</dbReference>
<dbReference type="PANTHER" id="PTHR10877">
    <property type="entry name" value="POLYCYSTIN FAMILY MEMBER"/>
    <property type="match status" value="1"/>
</dbReference>
<evidence type="ECO:0000256" key="8">
    <source>
        <dbReference type="SAM" id="Phobius"/>
    </source>
</evidence>
<feature type="transmembrane region" description="Helical" evidence="8">
    <location>
        <begin position="333"/>
        <end position="355"/>
    </location>
</feature>
<keyword evidence="5 8" id="KW-0472">Membrane</keyword>
<evidence type="ECO:0000256" key="5">
    <source>
        <dbReference type="ARBA" id="ARBA00023136"/>
    </source>
</evidence>
<evidence type="ECO:0000256" key="4">
    <source>
        <dbReference type="ARBA" id="ARBA00022989"/>
    </source>
</evidence>
<feature type="transmembrane region" description="Helical" evidence="8">
    <location>
        <begin position="299"/>
        <end position="321"/>
    </location>
</feature>
<dbReference type="PANTHER" id="PTHR10877:SF194">
    <property type="entry name" value="LOCATION OF VULVA DEFECTIVE 1"/>
    <property type="match status" value="1"/>
</dbReference>
<dbReference type="InterPro" id="IPR003915">
    <property type="entry name" value="PKD_2"/>
</dbReference>
<dbReference type="InterPro" id="IPR051223">
    <property type="entry name" value="Polycystin"/>
</dbReference>
<feature type="domain" description="Polycystin" evidence="10">
    <location>
        <begin position="123"/>
        <end position="326"/>
    </location>
</feature>
<dbReference type="GO" id="GO:0050982">
    <property type="term" value="P:detection of mechanical stimulus"/>
    <property type="evidence" value="ECO:0007669"/>
    <property type="project" value="TreeGrafter"/>
</dbReference>
<evidence type="ECO:0000259" key="10">
    <source>
        <dbReference type="Pfam" id="PF20519"/>
    </source>
</evidence>
<dbReference type="GO" id="GO:0005509">
    <property type="term" value="F:calcium ion binding"/>
    <property type="evidence" value="ECO:0007669"/>
    <property type="project" value="InterPro"/>
</dbReference>
<evidence type="ECO:0000313" key="11">
    <source>
        <dbReference type="EMBL" id="CAF1643684.1"/>
    </source>
</evidence>